<dbReference type="PROSITE" id="PS50878">
    <property type="entry name" value="RT_POL"/>
    <property type="match status" value="1"/>
</dbReference>
<name>A0ABD0S537_LOXSC</name>
<feature type="region of interest" description="Disordered" evidence="1">
    <location>
        <begin position="1"/>
        <end position="67"/>
    </location>
</feature>
<evidence type="ECO:0000313" key="3">
    <source>
        <dbReference type="EMBL" id="KAL0809154.1"/>
    </source>
</evidence>
<organism evidence="3 4">
    <name type="scientific">Loxostege sticticalis</name>
    <name type="common">Beet webworm moth</name>
    <dbReference type="NCBI Taxonomy" id="481309"/>
    <lineage>
        <taxon>Eukaryota</taxon>
        <taxon>Metazoa</taxon>
        <taxon>Ecdysozoa</taxon>
        <taxon>Arthropoda</taxon>
        <taxon>Hexapoda</taxon>
        <taxon>Insecta</taxon>
        <taxon>Pterygota</taxon>
        <taxon>Neoptera</taxon>
        <taxon>Endopterygota</taxon>
        <taxon>Lepidoptera</taxon>
        <taxon>Glossata</taxon>
        <taxon>Ditrysia</taxon>
        <taxon>Pyraloidea</taxon>
        <taxon>Crambidae</taxon>
        <taxon>Pyraustinae</taxon>
        <taxon>Loxostege</taxon>
    </lineage>
</organism>
<feature type="compositionally biased region" description="Basic and acidic residues" evidence="1">
    <location>
        <begin position="422"/>
        <end position="435"/>
    </location>
</feature>
<dbReference type="EMBL" id="JBEDNZ010000029">
    <property type="protein sequence ID" value="KAL0809154.1"/>
    <property type="molecule type" value="Genomic_DNA"/>
</dbReference>
<reference evidence="3 4" key="1">
    <citation type="submission" date="2024-06" db="EMBL/GenBank/DDBJ databases">
        <title>A chromosome-level genome assembly of beet webworm, Loxostege sticticalis.</title>
        <authorList>
            <person name="Zhang Y."/>
        </authorList>
    </citation>
    <scope>NUCLEOTIDE SEQUENCE [LARGE SCALE GENOMIC DNA]</scope>
    <source>
        <strain evidence="3">AQ028</strain>
        <tissue evidence="3">Male pupae</tissue>
    </source>
</reference>
<feature type="region of interest" description="Disordered" evidence="1">
    <location>
        <begin position="188"/>
        <end position="218"/>
    </location>
</feature>
<dbReference type="GO" id="GO:0071897">
    <property type="term" value="P:DNA biosynthetic process"/>
    <property type="evidence" value="ECO:0007669"/>
    <property type="project" value="UniProtKB-ARBA"/>
</dbReference>
<accession>A0ABD0S537</accession>
<feature type="region of interest" description="Disordered" evidence="1">
    <location>
        <begin position="420"/>
        <end position="447"/>
    </location>
</feature>
<protein>
    <recommendedName>
        <fullName evidence="2">Reverse transcriptase domain-containing protein</fullName>
    </recommendedName>
</protein>
<comment type="caution">
    <text evidence="3">The sequence shown here is derived from an EMBL/GenBank/DDBJ whole genome shotgun (WGS) entry which is preliminary data.</text>
</comment>
<evidence type="ECO:0000313" key="4">
    <source>
        <dbReference type="Proteomes" id="UP001549921"/>
    </source>
</evidence>
<dbReference type="InterPro" id="IPR043502">
    <property type="entry name" value="DNA/RNA_pol_sf"/>
</dbReference>
<sequence>MELRSRRLSSIESLPGGDRRGAPGAGAGCHSMRTIGGRGLSRRVPTDKNTTAETEENQQASQVSSITNSAAYPTEDVSQVATSFASQPATTKAGKPRVRMTWDKEVNLFIMRTYYYITKLETDRTMYCKRLFEKFKSQYPNSNVSEQRIADQRRAIIRNKLLSDEVINNLKKEIADRLNDEQTQENILTSQHHSRSTPTHSTQPAINSPTHSSTDTQVSDYTSLAPWITIESTPSLHPTDDIRTTTGQFSVNTPNDNCSTLLQIERDNQEFSHNPKNDKLIADLTEKFKNTIAQYTDIDPKSRPKLPRLAYSKKLNFLTHFFNTQILHNFFTEDSDITHINTIVYCSAMVICTELGYRIQTENLTQTTPNRKNNKSKPAWEIRTGTLRADIGRLTQYINGNRSRKVVKHVEQIFKKFKVHTRHEQDNRRPEELARYKKSQKRKDDNKLYNTNEKAFYRSLNNKGSAISNESSVPTEHELRAYWAYIWEARRDHNREAKWVVEEQNKRLNVEDMKFEEVNEEDIYTVTQKMKNWKATGIDRIHNFWFKKFTSLHKILATIITDLIKGNTTLPKFITTGITYMLPKSANTSDPSQYRPITCLPTIYKLITSCITNKLLQHIDTYNIIAEEQKGCRRNHKGCKEQLIIDSTILKHSTSHNRNLSMAYIDYKKAFDSVPHSWLLEVLKLYKIDPMIISFLENAMANWKTSLYLTTNSNKITTTDIQIKNGIFQGDSLSPLWFCLALNPLSGLLSQQNDKTIHYNKPDIILLDKLNKTTYLIDIAIPNSHNIQKSITEKTTKYTDLKQEIQRLWSQNKVIIVPLVLSSTGVIPQHLKSSLNTLDLPNSIYYNMQKATILNTCRIVRRFLQEDHHLVNNP</sequence>
<dbReference type="Pfam" id="PF00078">
    <property type="entry name" value="RVT_1"/>
    <property type="match status" value="1"/>
</dbReference>
<dbReference type="SUPFAM" id="SSF56672">
    <property type="entry name" value="DNA/RNA polymerases"/>
    <property type="match status" value="1"/>
</dbReference>
<feature type="compositionally biased region" description="Polar residues" evidence="1">
    <location>
        <begin position="47"/>
        <end position="67"/>
    </location>
</feature>
<proteinExistence type="predicted"/>
<dbReference type="AlphaFoldDB" id="A0ABD0S537"/>
<dbReference type="Proteomes" id="UP001549921">
    <property type="component" value="Unassembled WGS sequence"/>
</dbReference>
<evidence type="ECO:0000256" key="1">
    <source>
        <dbReference type="SAM" id="MobiDB-lite"/>
    </source>
</evidence>
<gene>
    <name evidence="3" type="ORF">ABMA28_011389</name>
</gene>
<dbReference type="PANTHER" id="PTHR35450">
    <property type="entry name" value="REVERSE TRANSCRIPTASE DOMAIN-CONTAINING PROTEIN"/>
    <property type="match status" value="1"/>
</dbReference>
<dbReference type="PANTHER" id="PTHR35450:SF2">
    <property type="entry name" value="REVERSE TRANSCRIPTASE DOMAIN-CONTAINING PROTEIN"/>
    <property type="match status" value="1"/>
</dbReference>
<feature type="domain" description="Reverse transcriptase" evidence="2">
    <location>
        <begin position="563"/>
        <end position="814"/>
    </location>
</feature>
<dbReference type="InterPro" id="IPR000477">
    <property type="entry name" value="RT_dom"/>
</dbReference>
<evidence type="ECO:0000259" key="2">
    <source>
        <dbReference type="PROSITE" id="PS50878"/>
    </source>
</evidence>
<dbReference type="CDD" id="cd01650">
    <property type="entry name" value="RT_nLTR_like"/>
    <property type="match status" value="1"/>
</dbReference>